<dbReference type="Pfam" id="PF17917">
    <property type="entry name" value="RT_RNaseH"/>
    <property type="match status" value="1"/>
</dbReference>
<dbReference type="OrthoDB" id="415724at2759"/>
<accession>A0A5N6LUZ9</accession>
<dbReference type="GO" id="GO:0016787">
    <property type="term" value="F:hydrolase activity"/>
    <property type="evidence" value="ECO:0007669"/>
    <property type="project" value="UniProtKB-KW"/>
</dbReference>
<organism evidence="12 13">
    <name type="scientific">Mikania micrantha</name>
    <name type="common">bitter vine</name>
    <dbReference type="NCBI Taxonomy" id="192012"/>
    <lineage>
        <taxon>Eukaryota</taxon>
        <taxon>Viridiplantae</taxon>
        <taxon>Streptophyta</taxon>
        <taxon>Embryophyta</taxon>
        <taxon>Tracheophyta</taxon>
        <taxon>Spermatophyta</taxon>
        <taxon>Magnoliopsida</taxon>
        <taxon>eudicotyledons</taxon>
        <taxon>Gunneridae</taxon>
        <taxon>Pentapetalae</taxon>
        <taxon>asterids</taxon>
        <taxon>campanulids</taxon>
        <taxon>Asterales</taxon>
        <taxon>Asteraceae</taxon>
        <taxon>Asteroideae</taxon>
        <taxon>Heliantheae alliance</taxon>
        <taxon>Eupatorieae</taxon>
        <taxon>Mikania</taxon>
    </lineage>
</organism>
<protein>
    <recommendedName>
        <fullName evidence="1">RNA-directed DNA polymerase</fullName>
        <ecNumber evidence="1">2.7.7.49</ecNumber>
    </recommendedName>
</protein>
<evidence type="ECO:0000313" key="13">
    <source>
        <dbReference type="Proteomes" id="UP000326396"/>
    </source>
</evidence>
<feature type="region of interest" description="Disordered" evidence="8">
    <location>
        <begin position="250"/>
        <end position="277"/>
    </location>
</feature>
<feature type="domain" description="Reverse transcriptase RNase H-like" evidence="11">
    <location>
        <begin position="800"/>
        <end position="894"/>
    </location>
</feature>
<dbReference type="CDD" id="cd01647">
    <property type="entry name" value="RT_LTR"/>
    <property type="match status" value="1"/>
</dbReference>
<feature type="domain" description="Retrotransposon gag" evidence="10">
    <location>
        <begin position="121"/>
        <end position="208"/>
    </location>
</feature>
<dbReference type="Gene3D" id="3.10.10.10">
    <property type="entry name" value="HIV Type 1 Reverse Transcriptase, subunit A, domain 1"/>
    <property type="match status" value="2"/>
</dbReference>
<keyword evidence="13" id="KW-1185">Reference proteome</keyword>
<evidence type="ECO:0000259" key="11">
    <source>
        <dbReference type="Pfam" id="PF17917"/>
    </source>
</evidence>
<dbReference type="PANTHER" id="PTHR37984:SF5">
    <property type="entry name" value="PROTEIN NYNRIN-LIKE"/>
    <property type="match status" value="1"/>
</dbReference>
<dbReference type="InterPro" id="IPR043128">
    <property type="entry name" value="Rev_trsase/Diguanyl_cyclase"/>
</dbReference>
<dbReference type="EMBL" id="SZYD01000018">
    <property type="protein sequence ID" value="KAD2805391.1"/>
    <property type="molecule type" value="Genomic_DNA"/>
</dbReference>
<dbReference type="InterPro" id="IPR043502">
    <property type="entry name" value="DNA/RNA_pol_sf"/>
</dbReference>
<dbReference type="InterPro" id="IPR041373">
    <property type="entry name" value="RT_RNaseH"/>
</dbReference>
<dbReference type="AlphaFoldDB" id="A0A5N6LUZ9"/>
<comment type="caution">
    <text evidence="12">The sequence shown here is derived from an EMBL/GenBank/DDBJ whole genome shotgun (WGS) entry which is preliminary data.</text>
</comment>
<dbReference type="EC" id="2.7.7.49" evidence="1"/>
<evidence type="ECO:0000256" key="6">
    <source>
        <dbReference type="ARBA" id="ARBA00022801"/>
    </source>
</evidence>
<evidence type="ECO:0000256" key="4">
    <source>
        <dbReference type="ARBA" id="ARBA00022722"/>
    </source>
</evidence>
<dbReference type="InterPro" id="IPR005162">
    <property type="entry name" value="Retrotrans_gag_dom"/>
</dbReference>
<gene>
    <name evidence="12" type="ORF">E3N88_38768</name>
</gene>
<evidence type="ECO:0000256" key="1">
    <source>
        <dbReference type="ARBA" id="ARBA00012493"/>
    </source>
</evidence>
<proteinExistence type="predicted"/>
<keyword evidence="6" id="KW-0378">Hydrolase</keyword>
<evidence type="ECO:0000259" key="10">
    <source>
        <dbReference type="Pfam" id="PF03732"/>
    </source>
</evidence>
<sequence>MTSENTQTDPAITAAINRTFSEQLPNMLDTIMGMLNQNQSNSIPPPPLYPPPHIPDPPPFNHETHVYNTTSEIHEWLTRFQKQKPRSFCSAPDPMDACNWIIHIEKIFEVLGVEEQYKVRLAAYKLEDDAQSWWRGIKHAHGGDVYAATLAWNEFKEIFYRQYFPTSHQEKYYREYATIAQKDNESMREFMARFTRLASFLGEAAGNQQMQANKLKWAVCERFRKMIVMMKFNNITEVADAVQTLELAEQVKPSGESKKREREGDSVSYLGQSSSQSSYLKSYKPKFNHNQYSGYNRNQFQQHNSQPFRFGFPKPPQNKPNQNGTLVPYVNNRAQPLNQYPIPPPPCTTCATTGGRVFALAAQDAAKTPVSHDYTNYSETCTGYYHSCRRFDCPIQIESIIRKADLFPMQINDFDMILGMDCLSKHRVTIDCQTRRVLFGDPMNPLFVYQGTQTRKHLKIISALITQKFLSNGCAGFLASVKVDSENELSISDHPVVCEFPDVFPEKLPGVPPDREVEFTIDLIPGAEPISKAPYRMAPTELKELKEQLEELLDLGFIRPSVSPWGAPVLFVKKKDGTMRLCIDYRAKCFSKIDLRSGYHQLKIKDSDISKSAFRTRYGHYEFVVMPFGLTNAPAVLMDLMNRVFNDFLDKFVIVFIDDIIVYSKSKKEHEEHLRAVLEILRQKKLYAKFSKCDFWLDKVAFLGHVISAEGIMMDPAKIEAIIKWPIPTSVTEIRSFLGLAGYYRRFVEGFSKIVLPLTQLLRKGIKYSWNDERKKSFQELKKRLVSAPILSLPSGTGGYQIYSDASKKGLGCVLMQHGKVIAYASRQLKPYEVNYPTHDLELAAVIFALKIWRHYLYGDSCDIFTDHKSLKYIFTQKELNMRQRRWLELLKDYDENIQYHPGKANVVAHALSRKS</sequence>
<dbReference type="Pfam" id="PF03732">
    <property type="entry name" value="Retrotrans_gag"/>
    <property type="match status" value="1"/>
</dbReference>
<dbReference type="InterPro" id="IPR000477">
    <property type="entry name" value="RT_dom"/>
</dbReference>
<evidence type="ECO:0000256" key="8">
    <source>
        <dbReference type="SAM" id="MobiDB-lite"/>
    </source>
</evidence>
<dbReference type="Gene3D" id="3.30.70.270">
    <property type="match status" value="2"/>
</dbReference>
<dbReference type="PANTHER" id="PTHR37984">
    <property type="entry name" value="PROTEIN CBG26694"/>
    <property type="match status" value="1"/>
</dbReference>
<dbReference type="Pfam" id="PF08284">
    <property type="entry name" value="RVP_2"/>
    <property type="match status" value="1"/>
</dbReference>
<dbReference type="FunFam" id="3.10.20.370:FF:000001">
    <property type="entry name" value="Retrovirus-related Pol polyprotein from transposon 17.6-like protein"/>
    <property type="match status" value="1"/>
</dbReference>
<dbReference type="Gene3D" id="2.40.70.10">
    <property type="entry name" value="Acid Proteases"/>
    <property type="match status" value="1"/>
</dbReference>
<evidence type="ECO:0000256" key="5">
    <source>
        <dbReference type="ARBA" id="ARBA00022759"/>
    </source>
</evidence>
<keyword evidence="3" id="KW-0548">Nucleotidyltransferase</keyword>
<evidence type="ECO:0000256" key="3">
    <source>
        <dbReference type="ARBA" id="ARBA00022695"/>
    </source>
</evidence>
<dbReference type="Proteomes" id="UP000326396">
    <property type="component" value="Linkage Group LG8"/>
</dbReference>
<feature type="domain" description="Reverse transcriptase" evidence="9">
    <location>
        <begin position="581"/>
        <end position="707"/>
    </location>
</feature>
<dbReference type="GO" id="GO:0004519">
    <property type="term" value="F:endonuclease activity"/>
    <property type="evidence" value="ECO:0007669"/>
    <property type="project" value="UniProtKB-KW"/>
</dbReference>
<dbReference type="GO" id="GO:0003964">
    <property type="term" value="F:RNA-directed DNA polymerase activity"/>
    <property type="evidence" value="ECO:0007669"/>
    <property type="project" value="UniProtKB-KW"/>
</dbReference>
<dbReference type="InterPro" id="IPR050951">
    <property type="entry name" value="Retrovirus_Pol_polyprotein"/>
</dbReference>
<keyword evidence="5" id="KW-0255">Endonuclease</keyword>
<evidence type="ECO:0000259" key="9">
    <source>
        <dbReference type="Pfam" id="PF00078"/>
    </source>
</evidence>
<evidence type="ECO:0000313" key="12">
    <source>
        <dbReference type="EMBL" id="KAD2805391.1"/>
    </source>
</evidence>
<feature type="compositionally biased region" description="Basic and acidic residues" evidence="8">
    <location>
        <begin position="255"/>
        <end position="265"/>
    </location>
</feature>
<evidence type="ECO:0000256" key="2">
    <source>
        <dbReference type="ARBA" id="ARBA00022679"/>
    </source>
</evidence>
<keyword evidence="4" id="KW-0540">Nuclease</keyword>
<feature type="compositionally biased region" description="Low complexity" evidence="8">
    <location>
        <begin position="266"/>
        <end position="277"/>
    </location>
</feature>
<dbReference type="FunFam" id="3.30.70.270:FF:000020">
    <property type="entry name" value="Transposon Tf2-6 polyprotein-like Protein"/>
    <property type="match status" value="1"/>
</dbReference>
<evidence type="ECO:0000256" key="7">
    <source>
        <dbReference type="ARBA" id="ARBA00022918"/>
    </source>
</evidence>
<dbReference type="FunFam" id="3.10.10.10:FF:000002">
    <property type="entry name" value="Retrovirus-related Pol polyprotein from transposon 17.6-like protein"/>
    <property type="match status" value="1"/>
</dbReference>
<dbReference type="CDD" id="cd09274">
    <property type="entry name" value="RNase_HI_RT_Ty3"/>
    <property type="match status" value="1"/>
</dbReference>
<keyword evidence="7" id="KW-0695">RNA-directed DNA polymerase</keyword>
<name>A0A5N6LUZ9_9ASTR</name>
<dbReference type="Pfam" id="PF00078">
    <property type="entry name" value="RVT_1"/>
    <property type="match status" value="1"/>
</dbReference>
<reference evidence="12 13" key="1">
    <citation type="submission" date="2019-05" db="EMBL/GenBank/DDBJ databases">
        <title>Mikania micrantha, genome provides insights into the molecular mechanism of rapid growth.</title>
        <authorList>
            <person name="Liu B."/>
        </authorList>
    </citation>
    <scope>NUCLEOTIDE SEQUENCE [LARGE SCALE GENOMIC DNA]</scope>
    <source>
        <strain evidence="12">NLD-2019</strain>
        <tissue evidence="12">Leaf</tissue>
    </source>
</reference>
<dbReference type="SUPFAM" id="SSF56672">
    <property type="entry name" value="DNA/RNA polymerases"/>
    <property type="match status" value="1"/>
</dbReference>
<keyword evidence="2" id="KW-0808">Transferase</keyword>
<dbReference type="InterPro" id="IPR021109">
    <property type="entry name" value="Peptidase_aspartic_dom_sf"/>
</dbReference>